<organism evidence="1 2">
    <name type="scientific">Ferroglobus placidus (strain DSM 10642 / AEDII12DO)</name>
    <dbReference type="NCBI Taxonomy" id="589924"/>
    <lineage>
        <taxon>Archaea</taxon>
        <taxon>Methanobacteriati</taxon>
        <taxon>Methanobacteriota</taxon>
        <taxon>Archaeoglobi</taxon>
        <taxon>Archaeoglobales</taxon>
        <taxon>Archaeoglobaceae</taxon>
        <taxon>Ferroglobus</taxon>
    </lineage>
</organism>
<dbReference type="EMBL" id="CP001899">
    <property type="protein sequence ID" value="ADC64521.1"/>
    <property type="molecule type" value="Genomic_DNA"/>
</dbReference>
<gene>
    <name evidence="1" type="ordered locus">Ferp_0342</name>
</gene>
<proteinExistence type="predicted"/>
<dbReference type="STRING" id="589924.Ferp_0342"/>
<evidence type="ECO:0000313" key="1">
    <source>
        <dbReference type="EMBL" id="ADC64521.1"/>
    </source>
</evidence>
<evidence type="ECO:0000313" key="2">
    <source>
        <dbReference type="Proteomes" id="UP000002613"/>
    </source>
</evidence>
<keyword evidence="2" id="KW-1185">Reference proteome</keyword>
<dbReference type="PaxDb" id="589924-Ferp_0342"/>
<dbReference type="Proteomes" id="UP000002613">
    <property type="component" value="Chromosome"/>
</dbReference>
<protein>
    <submittedName>
        <fullName evidence="1">Uncharacterized protein</fullName>
    </submittedName>
</protein>
<dbReference type="KEGG" id="fpl:Ferp_0342"/>
<dbReference type="eggNOG" id="ENOG502N59C">
    <property type="taxonomic scope" value="Archaea"/>
</dbReference>
<reference evidence="2" key="1">
    <citation type="submission" date="2010-02" db="EMBL/GenBank/DDBJ databases">
        <title>Complete sequence of Ferroglobus placidus DSM 10642.</title>
        <authorList>
            <consortium name="US DOE Joint Genome Institute"/>
            <person name="Lucas S."/>
            <person name="Copeland A."/>
            <person name="Lapidus A."/>
            <person name="Cheng J.-F."/>
            <person name="Bruce D."/>
            <person name="Goodwin L."/>
            <person name="Pitluck S."/>
            <person name="Saunders E."/>
            <person name="Brettin T."/>
            <person name="Detter J.C."/>
            <person name="Han C."/>
            <person name="Tapia R."/>
            <person name="Larimer F."/>
            <person name="Land M."/>
            <person name="Hauser L."/>
            <person name="Kyrpides N."/>
            <person name="Ivanova N."/>
            <person name="Holmes D."/>
            <person name="Lovley D."/>
            <person name="Kyrpides N."/>
            <person name="Anderson I.J."/>
            <person name="Woyke T."/>
        </authorList>
    </citation>
    <scope>NUCLEOTIDE SEQUENCE [LARGE SCALE GENOMIC DNA]</scope>
    <source>
        <strain evidence="2">DSM 10642 / AEDII12DO</strain>
    </source>
</reference>
<dbReference type="AlphaFoldDB" id="D3S2J1"/>
<reference evidence="1 2" key="2">
    <citation type="journal article" date="2011" name="Stand. Genomic Sci.">
        <title>Complete genome sequence of Ferroglobus placidus AEDII12DO.</title>
        <authorList>
            <person name="Anderson I."/>
            <person name="Risso C."/>
            <person name="Holmes D."/>
            <person name="Lucas S."/>
            <person name="Copeland A."/>
            <person name="Lapidus A."/>
            <person name="Cheng J.F."/>
            <person name="Bruce D."/>
            <person name="Goodwin L."/>
            <person name="Pitluck S."/>
            <person name="Saunders E."/>
            <person name="Brettin T."/>
            <person name="Detter J.C."/>
            <person name="Han C."/>
            <person name="Tapia R."/>
            <person name="Larimer F."/>
            <person name="Land M."/>
            <person name="Hauser L."/>
            <person name="Woyke T."/>
            <person name="Lovley D."/>
            <person name="Kyrpides N."/>
            <person name="Ivanova N."/>
        </authorList>
    </citation>
    <scope>NUCLEOTIDE SEQUENCE [LARGE SCALE GENOMIC DNA]</scope>
    <source>
        <strain evidence="2">DSM 10642 / AEDII12DO</strain>
    </source>
</reference>
<sequence length="51" mass="6168">MSCLNCKNYKKLDNYSCAYFENKISKTFPNWIEDFRKGKLRFKSCGFFKPQ</sequence>
<dbReference type="HOGENOM" id="CLU_3075165_0_0_2"/>
<dbReference type="GeneID" id="54763189"/>
<accession>D3S2J1</accession>
<dbReference type="OrthoDB" id="377947at2157"/>
<dbReference type="RefSeq" id="WP_012964868.1">
    <property type="nucleotide sequence ID" value="NC_013849.1"/>
</dbReference>
<name>D3S2J1_FERPA</name>